<comment type="caution">
    <text evidence="3">The sequence shown here is derived from an EMBL/GenBank/DDBJ whole genome shotgun (WGS) entry which is preliminary data.</text>
</comment>
<dbReference type="InterPro" id="IPR033645">
    <property type="entry name" value="VirB9/CagX/TrbG_C"/>
</dbReference>
<keyword evidence="2" id="KW-0732">Signal</keyword>
<dbReference type="InterPro" id="IPR010258">
    <property type="entry name" value="Conjugal_tfr_TrbG/VirB9/CagX"/>
</dbReference>
<proteinExistence type="inferred from homology"/>
<dbReference type="InterPro" id="IPR038161">
    <property type="entry name" value="VirB9/CagX/TrbG_C_sf"/>
</dbReference>
<dbReference type="Proteomes" id="UP001615550">
    <property type="component" value="Unassembled WGS sequence"/>
</dbReference>
<evidence type="ECO:0000256" key="2">
    <source>
        <dbReference type="ARBA" id="ARBA00022729"/>
    </source>
</evidence>
<dbReference type="CDD" id="cd06911">
    <property type="entry name" value="VirB9_CagX_TrbG"/>
    <property type="match status" value="1"/>
</dbReference>
<dbReference type="RefSeq" id="WP_400188900.1">
    <property type="nucleotide sequence ID" value="NZ_JBGORX010000013.1"/>
</dbReference>
<comment type="similarity">
    <text evidence="1">Belongs to the TrbG/VirB9 family.</text>
</comment>
<dbReference type="Gene3D" id="2.60.40.2500">
    <property type="match status" value="1"/>
</dbReference>
<gene>
    <name evidence="3" type="primary">virB9</name>
    <name evidence="3" type="ORF">ACD661_16265</name>
</gene>
<evidence type="ECO:0000313" key="4">
    <source>
        <dbReference type="Proteomes" id="UP001615550"/>
    </source>
</evidence>
<evidence type="ECO:0000256" key="1">
    <source>
        <dbReference type="ARBA" id="ARBA00006135"/>
    </source>
</evidence>
<reference evidence="3 4" key="1">
    <citation type="submission" date="2024-08" db="EMBL/GenBank/DDBJ databases">
        <title>Draft Genome Sequence of Legionella lytica strain DSB2004, Isolated From a Fire Sprinkler System.</title>
        <authorList>
            <person name="Everhart A.D."/>
            <person name="Kidane D.T."/>
            <person name="Farone A.L."/>
            <person name="Farone M.B."/>
        </authorList>
    </citation>
    <scope>NUCLEOTIDE SEQUENCE [LARGE SCALE GENOMIC DNA]</scope>
    <source>
        <strain evidence="3 4">DSB2004</strain>
    </source>
</reference>
<keyword evidence="4" id="KW-1185">Reference proteome</keyword>
<protein>
    <submittedName>
        <fullName evidence="3">P-type conjugative transfer protein VirB9</fullName>
    </submittedName>
</protein>
<accession>A0ABW8DBN5</accession>
<dbReference type="InterPro" id="IPR014148">
    <property type="entry name" value="VirB9"/>
</dbReference>
<dbReference type="EMBL" id="JBGORX010000013">
    <property type="protein sequence ID" value="MFJ1270113.1"/>
    <property type="molecule type" value="Genomic_DNA"/>
</dbReference>
<organism evidence="3 4">
    <name type="scientific">Legionella lytica</name>
    <dbReference type="NCBI Taxonomy" id="96232"/>
    <lineage>
        <taxon>Bacteria</taxon>
        <taxon>Pseudomonadati</taxon>
        <taxon>Pseudomonadota</taxon>
        <taxon>Gammaproteobacteria</taxon>
        <taxon>Legionellales</taxon>
        <taxon>Legionellaceae</taxon>
        <taxon>Legionella</taxon>
    </lineage>
</organism>
<name>A0ABW8DBN5_9GAMM</name>
<dbReference type="NCBIfam" id="TIGR02781">
    <property type="entry name" value="VirB9"/>
    <property type="match status" value="1"/>
</dbReference>
<evidence type="ECO:0000313" key="3">
    <source>
        <dbReference type="EMBL" id="MFJ1270113.1"/>
    </source>
</evidence>
<dbReference type="Pfam" id="PF03524">
    <property type="entry name" value="CagX"/>
    <property type="match status" value="1"/>
</dbReference>
<sequence>MNRMLLNSLAAAALLISPQTEGVAQNTPKAYSQDGRIFRVNYQDNNVVPLRGKAFTATQVVFGKEEHIIDIQGGDSAAWMVTRHPMIGNSVFIKPTILGSDSNITIVSNKHTYYFHVTSNKTLDEQMTLRPFAIKFIYPEEELRESKARANAAMRAQKEVINPQKNPEKYNWNYRFSGSTQLTPVHVFDDGTFTYFELAKNQAVPAIFAVEDRQGKESTVNIRRQGNYLIVQRIAPQFTLRNGGIVTSVFNTNEITRIQQGRRPA</sequence>